<feature type="transmembrane region" description="Helical" evidence="1">
    <location>
        <begin position="232"/>
        <end position="249"/>
    </location>
</feature>
<feature type="transmembrane region" description="Helical" evidence="1">
    <location>
        <begin position="269"/>
        <end position="287"/>
    </location>
</feature>
<comment type="caution">
    <text evidence="2">The sequence shown here is derived from an EMBL/GenBank/DDBJ whole genome shotgun (WGS) entry which is preliminary data.</text>
</comment>
<feature type="transmembrane region" description="Helical" evidence="1">
    <location>
        <begin position="29"/>
        <end position="47"/>
    </location>
</feature>
<keyword evidence="1" id="KW-1133">Transmembrane helix</keyword>
<dbReference type="GO" id="GO:0097038">
    <property type="term" value="C:perinuclear endoplasmic reticulum"/>
    <property type="evidence" value="ECO:0007669"/>
    <property type="project" value="TreeGrafter"/>
</dbReference>
<evidence type="ECO:0000256" key="1">
    <source>
        <dbReference type="SAM" id="Phobius"/>
    </source>
</evidence>
<gene>
    <name evidence="2" type="ORF">N7493_000832</name>
</gene>
<evidence type="ECO:0008006" key="4">
    <source>
        <dbReference type="Google" id="ProtNLM"/>
    </source>
</evidence>
<feature type="transmembrane region" description="Helical" evidence="1">
    <location>
        <begin position="353"/>
        <end position="374"/>
    </location>
</feature>
<keyword evidence="1" id="KW-0472">Membrane</keyword>
<keyword evidence="3" id="KW-1185">Reference proteome</keyword>
<dbReference type="PANTHER" id="PTHR31726">
    <property type="entry name" value="PROTEIN ICE2"/>
    <property type="match status" value="1"/>
</dbReference>
<feature type="transmembrane region" description="Helical" evidence="1">
    <location>
        <begin position="136"/>
        <end position="156"/>
    </location>
</feature>
<accession>A0AAD6HX54</accession>
<dbReference type="Pfam" id="PF08426">
    <property type="entry name" value="ICE2"/>
    <property type="match status" value="1"/>
</dbReference>
<protein>
    <recommendedName>
        <fullName evidence="4">ER membrane protein</fullName>
    </recommendedName>
</protein>
<feature type="transmembrane region" description="Helical" evidence="1">
    <location>
        <begin position="294"/>
        <end position="315"/>
    </location>
</feature>
<evidence type="ECO:0000313" key="2">
    <source>
        <dbReference type="EMBL" id="KAJ5740960.1"/>
    </source>
</evidence>
<dbReference type="AlphaFoldDB" id="A0AAD6HX54"/>
<sequence>MWFFRVFSSAIFLAVTVSSIPLAFDTCGLAFSLSLAAFYFLYSLLRVTTPVSSNVRSSLITVIRSTQWLLIPILLIWALNRFSVDLENNSGWVERTFSGTRAQDTSIQEWLFGRGGLVESVTLGNWDRLLRWSTPVFQLAEGFCSLLVIQAAGQITRWLVNRGGRSDSWMIGLLVLSATIISSSVYFLWRVLQFPEISNVDAALIGVSITCAVILCAWGIGSGRGNPVESSLLFAYIVLCIYQIFTDYQPSYPVEQVTSPSQAGDFPPLPPIFMASYTTLMHALSLLPSIIHAGFNVITAVFSAVTPSVLISLAYRLLVLYASTRIIPAVRESGARALSQEASLEDSDGAGQVLAFLSYFSPSILIAVYTSLLMQHFSSTSQAMGGSGEWWSVQGAGGGNQWRWINLACTTALYAVELYLGEHNDLDNGLAGHWKTD</sequence>
<feature type="transmembrane region" description="Helical" evidence="1">
    <location>
        <begin position="59"/>
        <end position="79"/>
    </location>
</feature>
<feature type="transmembrane region" description="Helical" evidence="1">
    <location>
        <begin position="201"/>
        <end position="220"/>
    </location>
</feature>
<keyword evidence="1" id="KW-0812">Transmembrane</keyword>
<dbReference type="Proteomes" id="UP001215712">
    <property type="component" value="Unassembled WGS sequence"/>
</dbReference>
<dbReference type="GO" id="GO:0005789">
    <property type="term" value="C:endoplasmic reticulum membrane"/>
    <property type="evidence" value="ECO:0007669"/>
    <property type="project" value="TreeGrafter"/>
</dbReference>
<dbReference type="PANTHER" id="PTHR31726:SF2">
    <property type="entry name" value="PROTEIN ICE2"/>
    <property type="match status" value="1"/>
</dbReference>
<dbReference type="InterPro" id="IPR013635">
    <property type="entry name" value="Ice2"/>
</dbReference>
<reference evidence="2" key="2">
    <citation type="submission" date="2023-01" db="EMBL/GenBank/DDBJ databases">
        <authorList>
            <person name="Petersen C."/>
        </authorList>
    </citation>
    <scope>NUCLEOTIDE SEQUENCE</scope>
    <source>
        <strain evidence="2">IBT 17514</strain>
    </source>
</reference>
<dbReference type="GO" id="GO:0032541">
    <property type="term" value="C:cortical endoplasmic reticulum"/>
    <property type="evidence" value="ECO:0007669"/>
    <property type="project" value="TreeGrafter"/>
</dbReference>
<dbReference type="EMBL" id="JAQJAN010000001">
    <property type="protein sequence ID" value="KAJ5740960.1"/>
    <property type="molecule type" value="Genomic_DNA"/>
</dbReference>
<evidence type="ECO:0000313" key="3">
    <source>
        <dbReference type="Proteomes" id="UP001215712"/>
    </source>
</evidence>
<dbReference type="GO" id="GO:0000921">
    <property type="term" value="P:septin ring assembly"/>
    <property type="evidence" value="ECO:0007669"/>
    <property type="project" value="TreeGrafter"/>
</dbReference>
<feature type="transmembrane region" description="Helical" evidence="1">
    <location>
        <begin position="168"/>
        <end position="189"/>
    </location>
</feature>
<name>A0AAD6HX54_9EURO</name>
<organism evidence="2 3">
    <name type="scientific">Penicillium malachiteum</name>
    <dbReference type="NCBI Taxonomy" id="1324776"/>
    <lineage>
        <taxon>Eukaryota</taxon>
        <taxon>Fungi</taxon>
        <taxon>Dikarya</taxon>
        <taxon>Ascomycota</taxon>
        <taxon>Pezizomycotina</taxon>
        <taxon>Eurotiomycetes</taxon>
        <taxon>Eurotiomycetidae</taxon>
        <taxon>Eurotiales</taxon>
        <taxon>Aspergillaceae</taxon>
        <taxon>Penicillium</taxon>
    </lineage>
</organism>
<dbReference type="GO" id="GO:0048309">
    <property type="term" value="P:endoplasmic reticulum inheritance"/>
    <property type="evidence" value="ECO:0007669"/>
    <property type="project" value="TreeGrafter"/>
</dbReference>
<reference evidence="2" key="1">
    <citation type="journal article" date="2023" name="IMA Fungus">
        <title>Comparative genomic study of the Penicillium genus elucidates a diverse pangenome and 15 lateral gene transfer events.</title>
        <authorList>
            <person name="Petersen C."/>
            <person name="Sorensen T."/>
            <person name="Nielsen M.R."/>
            <person name="Sondergaard T.E."/>
            <person name="Sorensen J.L."/>
            <person name="Fitzpatrick D.A."/>
            <person name="Frisvad J.C."/>
            <person name="Nielsen K.L."/>
        </authorList>
    </citation>
    <scope>NUCLEOTIDE SEQUENCE</scope>
    <source>
        <strain evidence="2">IBT 17514</strain>
    </source>
</reference>
<proteinExistence type="predicted"/>